<dbReference type="EMBL" id="BMKF01000001">
    <property type="protein sequence ID" value="GGB66948.1"/>
    <property type="molecule type" value="Genomic_DNA"/>
</dbReference>
<sequence>MNAPISALKDTYKTGVNRMTDYIGYEALTQAAMRGVVREALRETARNGAAPGDHHFYVTFRTKAPGVKMAEHLVERFPEEMTIVIQHQFWDLEVFDGHFEVILKFNGVPQHLSIPFAALSRFVDPAVNFGLSFEKSATATSTGQDVVAPAADLAKSGTDEARLASGDDGNGTVVNFEAFRRK</sequence>
<name>A0ABQ1JI80_9PROT</name>
<dbReference type="SUPFAM" id="SSF101738">
    <property type="entry name" value="SspB-like"/>
    <property type="match status" value="1"/>
</dbReference>
<evidence type="ECO:0000313" key="1">
    <source>
        <dbReference type="EMBL" id="GGB66948.1"/>
    </source>
</evidence>
<proteinExistence type="predicted"/>
<evidence type="ECO:0000313" key="2">
    <source>
        <dbReference type="Proteomes" id="UP000628854"/>
    </source>
</evidence>
<dbReference type="InterPro" id="IPR007481">
    <property type="entry name" value="SspB"/>
</dbReference>
<dbReference type="Pfam" id="PF04386">
    <property type="entry name" value="SspB"/>
    <property type="match status" value="1"/>
</dbReference>
<dbReference type="Proteomes" id="UP000628854">
    <property type="component" value="Unassembled WGS sequence"/>
</dbReference>
<reference evidence="2" key="1">
    <citation type="journal article" date="2019" name="Int. J. Syst. Evol. Microbiol.">
        <title>The Global Catalogue of Microorganisms (GCM) 10K type strain sequencing project: providing services to taxonomists for standard genome sequencing and annotation.</title>
        <authorList>
            <consortium name="The Broad Institute Genomics Platform"/>
            <consortium name="The Broad Institute Genome Sequencing Center for Infectious Disease"/>
            <person name="Wu L."/>
            <person name="Ma J."/>
        </authorList>
    </citation>
    <scope>NUCLEOTIDE SEQUENCE [LARGE SCALE GENOMIC DNA]</scope>
    <source>
        <strain evidence="2">CGMCC 1.15928</strain>
    </source>
</reference>
<organism evidence="1 2">
    <name type="scientific">Henriciella pelagia</name>
    <dbReference type="NCBI Taxonomy" id="1977912"/>
    <lineage>
        <taxon>Bacteria</taxon>
        <taxon>Pseudomonadati</taxon>
        <taxon>Pseudomonadota</taxon>
        <taxon>Alphaproteobacteria</taxon>
        <taxon>Hyphomonadales</taxon>
        <taxon>Hyphomonadaceae</taxon>
        <taxon>Henriciella</taxon>
    </lineage>
</organism>
<evidence type="ECO:0008006" key="3">
    <source>
        <dbReference type="Google" id="ProtNLM"/>
    </source>
</evidence>
<gene>
    <name evidence="1" type="ORF">GCM10011503_14700</name>
</gene>
<dbReference type="InterPro" id="IPR036760">
    <property type="entry name" value="SspB-like_sf"/>
</dbReference>
<accession>A0ABQ1JI80</accession>
<dbReference type="Gene3D" id="2.30.30.220">
    <property type="entry name" value="SspB-like"/>
    <property type="match status" value="1"/>
</dbReference>
<comment type="caution">
    <text evidence="1">The sequence shown here is derived from an EMBL/GenBank/DDBJ whole genome shotgun (WGS) entry which is preliminary data.</text>
</comment>
<protein>
    <recommendedName>
        <fullName evidence="3">Stringent starvation protein B</fullName>
    </recommendedName>
</protein>
<keyword evidence="2" id="KW-1185">Reference proteome</keyword>